<comment type="caution">
    <text evidence="1">The sequence shown here is derived from an EMBL/GenBank/DDBJ whole genome shotgun (WGS) entry which is preliminary data.</text>
</comment>
<protein>
    <submittedName>
        <fullName evidence="1">Uncharacterized protein</fullName>
    </submittedName>
</protein>
<dbReference type="AlphaFoldDB" id="A0A8S1KS47"/>
<evidence type="ECO:0000313" key="2">
    <source>
        <dbReference type="Proteomes" id="UP000692954"/>
    </source>
</evidence>
<organism evidence="1 2">
    <name type="scientific">Paramecium sonneborni</name>
    <dbReference type="NCBI Taxonomy" id="65129"/>
    <lineage>
        <taxon>Eukaryota</taxon>
        <taxon>Sar</taxon>
        <taxon>Alveolata</taxon>
        <taxon>Ciliophora</taxon>
        <taxon>Intramacronucleata</taxon>
        <taxon>Oligohymenophorea</taxon>
        <taxon>Peniculida</taxon>
        <taxon>Parameciidae</taxon>
        <taxon>Paramecium</taxon>
    </lineage>
</organism>
<dbReference type="EMBL" id="CAJJDN010000010">
    <property type="protein sequence ID" value="CAD8056715.1"/>
    <property type="molecule type" value="Genomic_DNA"/>
</dbReference>
<reference evidence="1" key="1">
    <citation type="submission" date="2021-01" db="EMBL/GenBank/DDBJ databases">
        <authorList>
            <consortium name="Genoscope - CEA"/>
            <person name="William W."/>
        </authorList>
    </citation>
    <scope>NUCLEOTIDE SEQUENCE</scope>
</reference>
<accession>A0A8S1KS47</accession>
<name>A0A8S1KS47_9CILI</name>
<sequence>MDQDVFNFLTLESIFNRMMLLIVNDQHFNKISNQYIIITNFISRVRLLLSTCCLIKEFRNQQNIDTPAFLFNQNRIKKFRQSNEYLKSTTYALERFGPNLSLKYHKQRNMTEWMSQKYICSLYHFSCIIITKIQRTQKQIIKRIFILLSILIESQEQYRKLLNQKKKRCSSYHFFNSEMLELVISDKIFLETILNKA</sequence>
<evidence type="ECO:0000313" key="1">
    <source>
        <dbReference type="EMBL" id="CAD8056715.1"/>
    </source>
</evidence>
<gene>
    <name evidence="1" type="ORF">PSON_ATCC_30995.1.T0100422</name>
</gene>
<dbReference type="Proteomes" id="UP000692954">
    <property type="component" value="Unassembled WGS sequence"/>
</dbReference>
<proteinExistence type="predicted"/>
<keyword evidence="2" id="KW-1185">Reference proteome</keyword>